<feature type="domain" description="Retrotransposon Copia-like N-terminal" evidence="1">
    <location>
        <begin position="29"/>
        <end position="76"/>
    </location>
</feature>
<proteinExistence type="predicted"/>
<accession>A0A2N9IZ24</accession>
<dbReference type="PANTHER" id="PTHR34222">
    <property type="entry name" value="GAG_PRE-INTEGRS DOMAIN-CONTAINING PROTEIN"/>
    <property type="match status" value="1"/>
</dbReference>
<reference evidence="2" key="1">
    <citation type="submission" date="2018-02" db="EMBL/GenBank/DDBJ databases">
        <authorList>
            <person name="Cohen D.B."/>
            <person name="Kent A.D."/>
        </authorList>
    </citation>
    <scope>NUCLEOTIDE SEQUENCE</scope>
</reference>
<organism evidence="2">
    <name type="scientific">Fagus sylvatica</name>
    <name type="common">Beechnut</name>
    <dbReference type="NCBI Taxonomy" id="28930"/>
    <lineage>
        <taxon>Eukaryota</taxon>
        <taxon>Viridiplantae</taxon>
        <taxon>Streptophyta</taxon>
        <taxon>Embryophyta</taxon>
        <taxon>Tracheophyta</taxon>
        <taxon>Spermatophyta</taxon>
        <taxon>Magnoliopsida</taxon>
        <taxon>eudicotyledons</taxon>
        <taxon>Gunneridae</taxon>
        <taxon>Pentapetalae</taxon>
        <taxon>rosids</taxon>
        <taxon>fabids</taxon>
        <taxon>Fagales</taxon>
        <taxon>Fagaceae</taxon>
        <taxon>Fagus</taxon>
    </lineage>
</organism>
<protein>
    <recommendedName>
        <fullName evidence="1">Retrotransposon Copia-like N-terminal domain-containing protein</fullName>
    </recommendedName>
</protein>
<name>A0A2N9IZ24_FAGSY</name>
<dbReference type="Pfam" id="PF14244">
    <property type="entry name" value="Retrotran_gag_3"/>
    <property type="match status" value="1"/>
</dbReference>
<dbReference type="InterPro" id="IPR029472">
    <property type="entry name" value="Copia-like_N"/>
</dbReference>
<evidence type="ECO:0000259" key="1">
    <source>
        <dbReference type="Pfam" id="PF14244"/>
    </source>
</evidence>
<dbReference type="PANTHER" id="PTHR34222:SF99">
    <property type="entry name" value="PROTEIN, PUTATIVE-RELATED"/>
    <property type="match status" value="1"/>
</dbReference>
<sequence>MASEIVPTKTVSAVNSLDDPPPSSPYYLHANDNSSLMLVNQPLTGDNFHSWFRSMAMGLTIKNKLGFVDGSIEPPKEVKQAIGSLTQSQVSVIDYYTKLQGFWEELLNYRPIPVCTCVPSCSCGAMRQVFENYQQACLMQFLMGLNESFTQVRGQILLMDPMPNIDRVFSLIRQEERQRSIGQLNVPYVQSTALLCNNDTARSASPKPGIQKRDKPTCSHYGLIGYTMEKCYKLHGYPPGYKTRGKGPVANQVSLSNFGTNAVTVTDEMSPFQISQIQA</sequence>
<evidence type="ECO:0000313" key="2">
    <source>
        <dbReference type="EMBL" id="SPD29500.1"/>
    </source>
</evidence>
<dbReference type="EMBL" id="OIVN01006272">
    <property type="protein sequence ID" value="SPD29500.1"/>
    <property type="molecule type" value="Genomic_DNA"/>
</dbReference>
<dbReference type="AlphaFoldDB" id="A0A2N9IZ24"/>
<gene>
    <name evidence="2" type="ORF">FSB_LOCUS57382</name>
</gene>